<feature type="domain" description="VWFA" evidence="2">
    <location>
        <begin position="347"/>
        <end position="544"/>
    </location>
</feature>
<dbReference type="InterPro" id="IPR002035">
    <property type="entry name" value="VWF_A"/>
</dbReference>
<evidence type="ECO:0000256" key="1">
    <source>
        <dbReference type="SAM" id="Phobius"/>
    </source>
</evidence>
<dbReference type="PROSITE" id="PS50234">
    <property type="entry name" value="VWFA"/>
    <property type="match status" value="1"/>
</dbReference>
<organism evidence="3 4">
    <name type="scientific">Blastococcus colisei</name>
    <dbReference type="NCBI Taxonomy" id="1564162"/>
    <lineage>
        <taxon>Bacteria</taxon>
        <taxon>Bacillati</taxon>
        <taxon>Actinomycetota</taxon>
        <taxon>Actinomycetes</taxon>
        <taxon>Geodermatophilales</taxon>
        <taxon>Geodermatophilaceae</taxon>
        <taxon>Blastococcus</taxon>
    </lineage>
</organism>
<name>A0A543P1G7_9ACTN</name>
<evidence type="ECO:0000259" key="2">
    <source>
        <dbReference type="PROSITE" id="PS50234"/>
    </source>
</evidence>
<gene>
    <name evidence="3" type="ORF">FHU33_4533</name>
</gene>
<protein>
    <submittedName>
        <fullName evidence="3">von Willebrand factor type A domain-containing protein</fullName>
    </submittedName>
</protein>
<keyword evidence="4" id="KW-1185">Reference proteome</keyword>
<evidence type="ECO:0000313" key="4">
    <source>
        <dbReference type="Proteomes" id="UP000319865"/>
    </source>
</evidence>
<comment type="caution">
    <text evidence="3">The sequence shown here is derived from an EMBL/GenBank/DDBJ whole genome shotgun (WGS) entry which is preliminary data.</text>
</comment>
<dbReference type="SMART" id="SM00327">
    <property type="entry name" value="VWA"/>
    <property type="match status" value="1"/>
</dbReference>
<evidence type="ECO:0000313" key="3">
    <source>
        <dbReference type="EMBL" id="TQN37863.1"/>
    </source>
</evidence>
<keyword evidence="1" id="KW-0812">Transmembrane</keyword>
<dbReference type="SUPFAM" id="SSF53300">
    <property type="entry name" value="vWA-like"/>
    <property type="match status" value="1"/>
</dbReference>
<reference evidence="3 4" key="1">
    <citation type="submission" date="2019-06" db="EMBL/GenBank/DDBJ databases">
        <title>Sequencing the genomes of 1000 actinobacteria strains.</title>
        <authorList>
            <person name="Klenk H.-P."/>
        </authorList>
    </citation>
    <scope>NUCLEOTIDE SEQUENCE [LARGE SCALE GENOMIC DNA]</scope>
    <source>
        <strain evidence="3 4">DSM 46837</strain>
    </source>
</reference>
<dbReference type="InterPro" id="IPR036465">
    <property type="entry name" value="vWFA_dom_sf"/>
</dbReference>
<accession>A0A543P1G7</accession>
<dbReference type="AlphaFoldDB" id="A0A543P1G7"/>
<dbReference type="OrthoDB" id="5621159at2"/>
<keyword evidence="1" id="KW-1133">Transmembrane helix</keyword>
<dbReference type="EMBL" id="VFQE01000002">
    <property type="protein sequence ID" value="TQN37863.1"/>
    <property type="molecule type" value="Genomic_DNA"/>
</dbReference>
<keyword evidence="1" id="KW-0472">Membrane</keyword>
<dbReference type="RefSeq" id="WP_142027767.1">
    <property type="nucleotide sequence ID" value="NZ_VFQE01000002.1"/>
</dbReference>
<dbReference type="Gene3D" id="3.40.50.410">
    <property type="entry name" value="von Willebrand factor, type A domain"/>
    <property type="match status" value="1"/>
</dbReference>
<proteinExistence type="predicted"/>
<sequence length="548" mass="55831">MGRHADPTATRRWAPLPLLVAAGVVVLLVAGGLVWGLTGSEACETRRTVAVTVAPELGPLAQDLLAQPVQLDGGVCAVAEVTAQQPLQTVGDLAALDAEALPDVWVPDSSLWVARAGDASLEAVGSFASSPVVLATSREAVESLGWAGTAPGWGQALAGEQPLTVPDLATSAEGLAALGAVRGALGAGEDADNAVVQAVLAAQRGPAISAVDGLAAGRDGGADAPLVPVSEQEVYISNQASDQEAQDSSLVAVYPAEGSPSLDYPIVRVGSPSGDAATAVEAIVRRLTSDTARTAAVAAGFRDRDGSAPVDADEAGIQRAAPTALELDPAAVQALLARLSSLASPSRILAAFDVSTSMEAPVGAGTRATLARDAAKATLSLVPGDYAIGLWAFAYQLENGQDWTELVPTRELDADVEGRPQREILDSQLDTIPGRLTPGGTGLYDTTLAAVRVARENYDPTAVNSVLVLTDGTNEDDEAGITLDNLLITLAAEANPERPVKVIGVALGPDADLAALEQIAEATAGAAYSAVDPADLQTVLFDALRQRD</sequence>
<feature type="transmembrane region" description="Helical" evidence="1">
    <location>
        <begin position="12"/>
        <end position="37"/>
    </location>
</feature>
<dbReference type="Proteomes" id="UP000319865">
    <property type="component" value="Unassembled WGS sequence"/>
</dbReference>